<dbReference type="EMBL" id="CAJVPM010008161">
    <property type="protein sequence ID" value="CAG8552637.1"/>
    <property type="molecule type" value="Genomic_DNA"/>
</dbReference>
<reference evidence="1" key="1">
    <citation type="submission" date="2021-06" db="EMBL/GenBank/DDBJ databases">
        <authorList>
            <person name="Kallberg Y."/>
            <person name="Tangrot J."/>
            <person name="Rosling A."/>
        </authorList>
    </citation>
    <scope>NUCLEOTIDE SEQUENCE</scope>
    <source>
        <strain evidence="1">AU212A</strain>
    </source>
</reference>
<accession>A0ACA9LUW3</accession>
<organism evidence="1 2">
    <name type="scientific">Scutellospora calospora</name>
    <dbReference type="NCBI Taxonomy" id="85575"/>
    <lineage>
        <taxon>Eukaryota</taxon>
        <taxon>Fungi</taxon>
        <taxon>Fungi incertae sedis</taxon>
        <taxon>Mucoromycota</taxon>
        <taxon>Glomeromycotina</taxon>
        <taxon>Glomeromycetes</taxon>
        <taxon>Diversisporales</taxon>
        <taxon>Gigasporaceae</taxon>
        <taxon>Scutellospora</taxon>
    </lineage>
</organism>
<proteinExistence type="predicted"/>
<protein>
    <submittedName>
        <fullName evidence="1">11772_t:CDS:1</fullName>
    </submittedName>
</protein>
<feature type="non-terminal residue" evidence="1">
    <location>
        <position position="1"/>
    </location>
</feature>
<sequence length="199" mass="23005">YAKAWNKLEGKVKMNSENWLWSLAGISITGVEGDQYSVKKTTEFLRKKYIKPAISLSVQDENSLAEDLWVQSDCPHCQGILQTIEHFTTECNLSRQIWNIIYSSIPALENISPPSSSKKILQPNSRMEKDMRPAVRWLHVFGVYEIWLYYTQAKWGLSPVPEPAIPFITKNRLKKAIYSLQNGRNNNKEKNNLLKFIKT</sequence>
<comment type="caution">
    <text evidence="1">The sequence shown here is derived from an EMBL/GenBank/DDBJ whole genome shotgun (WGS) entry which is preliminary data.</text>
</comment>
<dbReference type="Proteomes" id="UP000789860">
    <property type="component" value="Unassembled WGS sequence"/>
</dbReference>
<gene>
    <name evidence="1" type="ORF">SCALOS_LOCUS5236</name>
</gene>
<name>A0ACA9LUW3_9GLOM</name>
<evidence type="ECO:0000313" key="1">
    <source>
        <dbReference type="EMBL" id="CAG8552637.1"/>
    </source>
</evidence>
<evidence type="ECO:0000313" key="2">
    <source>
        <dbReference type="Proteomes" id="UP000789860"/>
    </source>
</evidence>
<keyword evidence="2" id="KW-1185">Reference proteome</keyword>